<dbReference type="PANTHER" id="PTHR33116:SF86">
    <property type="entry name" value="REVERSE TRANSCRIPTASE DOMAIN-CONTAINING PROTEIN"/>
    <property type="match status" value="1"/>
</dbReference>
<protein>
    <recommendedName>
        <fullName evidence="2">Reverse transcriptase</fullName>
    </recommendedName>
</protein>
<comment type="caution">
    <text evidence="1">The sequence shown here is derived from an EMBL/GenBank/DDBJ whole genome shotgun (WGS) entry which is preliminary data.</text>
</comment>
<name>A0AAW2L3G1_SESRA</name>
<dbReference type="EMBL" id="JACGWJ010000026">
    <property type="protein sequence ID" value="KAL0313383.1"/>
    <property type="molecule type" value="Genomic_DNA"/>
</dbReference>
<dbReference type="PANTHER" id="PTHR33116">
    <property type="entry name" value="REVERSE TRANSCRIPTASE ZINC-BINDING DOMAIN-CONTAINING PROTEIN-RELATED-RELATED"/>
    <property type="match status" value="1"/>
</dbReference>
<reference evidence="1" key="2">
    <citation type="journal article" date="2024" name="Plant">
        <title>Genomic evolution and insights into agronomic trait innovations of Sesamum species.</title>
        <authorList>
            <person name="Miao H."/>
            <person name="Wang L."/>
            <person name="Qu L."/>
            <person name="Liu H."/>
            <person name="Sun Y."/>
            <person name="Le M."/>
            <person name="Wang Q."/>
            <person name="Wei S."/>
            <person name="Zheng Y."/>
            <person name="Lin W."/>
            <person name="Duan Y."/>
            <person name="Cao H."/>
            <person name="Xiong S."/>
            <person name="Wang X."/>
            <person name="Wei L."/>
            <person name="Li C."/>
            <person name="Ma Q."/>
            <person name="Ju M."/>
            <person name="Zhao R."/>
            <person name="Li G."/>
            <person name="Mu C."/>
            <person name="Tian Q."/>
            <person name="Mei H."/>
            <person name="Zhang T."/>
            <person name="Gao T."/>
            <person name="Zhang H."/>
        </authorList>
    </citation>
    <scope>NUCLEOTIDE SEQUENCE</scope>
    <source>
        <strain evidence="1">G02</strain>
    </source>
</reference>
<evidence type="ECO:0008006" key="2">
    <source>
        <dbReference type="Google" id="ProtNLM"/>
    </source>
</evidence>
<evidence type="ECO:0000313" key="1">
    <source>
        <dbReference type="EMBL" id="KAL0313383.1"/>
    </source>
</evidence>
<reference evidence="1" key="1">
    <citation type="submission" date="2020-06" db="EMBL/GenBank/DDBJ databases">
        <authorList>
            <person name="Li T."/>
            <person name="Hu X."/>
            <person name="Zhang T."/>
            <person name="Song X."/>
            <person name="Zhang H."/>
            <person name="Dai N."/>
            <person name="Sheng W."/>
            <person name="Hou X."/>
            <person name="Wei L."/>
        </authorList>
    </citation>
    <scope>NUCLEOTIDE SEQUENCE</scope>
    <source>
        <strain evidence="1">G02</strain>
        <tissue evidence="1">Leaf</tissue>
    </source>
</reference>
<accession>A0AAW2L3G1</accession>
<sequence>MQCLWLILKYFGKASGLLINPHESIMIFSKNVEERSRHEMAEVIRVSIVPKHDKYLGLPTVAGRSKKEISELPDSLVSEIESLMSNFLSNRGEALKIHLLGWSKLCISCKEGSLGFRRLREFNIDLLAKQAWKIALIPGGTLHSVLRHKYFCQSSFFATGLGSSLSYTWRSVQGTQDLLAAGIRWKTRDDLSIQILGHPWLPKLSTFPVRKLISLLTKAKELSSLMMNTNGIRI</sequence>
<proteinExistence type="predicted"/>
<organism evidence="1">
    <name type="scientific">Sesamum radiatum</name>
    <name type="common">Black benniseed</name>
    <dbReference type="NCBI Taxonomy" id="300843"/>
    <lineage>
        <taxon>Eukaryota</taxon>
        <taxon>Viridiplantae</taxon>
        <taxon>Streptophyta</taxon>
        <taxon>Embryophyta</taxon>
        <taxon>Tracheophyta</taxon>
        <taxon>Spermatophyta</taxon>
        <taxon>Magnoliopsida</taxon>
        <taxon>eudicotyledons</taxon>
        <taxon>Gunneridae</taxon>
        <taxon>Pentapetalae</taxon>
        <taxon>asterids</taxon>
        <taxon>lamiids</taxon>
        <taxon>Lamiales</taxon>
        <taxon>Pedaliaceae</taxon>
        <taxon>Sesamum</taxon>
    </lineage>
</organism>
<dbReference type="AlphaFoldDB" id="A0AAW2L3G1"/>
<gene>
    <name evidence="1" type="ORF">Sradi_5737600</name>
</gene>